<feature type="transmembrane region" description="Helical" evidence="1">
    <location>
        <begin position="375"/>
        <end position="398"/>
    </location>
</feature>
<comment type="caution">
    <text evidence="2">The sequence shown here is derived from an EMBL/GenBank/DDBJ whole genome shotgun (WGS) entry which is preliminary data.</text>
</comment>
<feature type="transmembrane region" description="Helical" evidence="1">
    <location>
        <begin position="494"/>
        <end position="512"/>
    </location>
</feature>
<feature type="transmembrane region" description="Helical" evidence="1">
    <location>
        <begin position="268"/>
        <end position="288"/>
    </location>
</feature>
<feature type="transmembrane region" description="Helical" evidence="1">
    <location>
        <begin position="462"/>
        <end position="487"/>
    </location>
</feature>
<feature type="transmembrane region" description="Helical" evidence="1">
    <location>
        <begin position="94"/>
        <end position="114"/>
    </location>
</feature>
<feature type="transmembrane region" description="Helical" evidence="1">
    <location>
        <begin position="42"/>
        <end position="61"/>
    </location>
</feature>
<organism evidence="2 3">
    <name type="scientific">Leifsonia shinshuensis</name>
    <dbReference type="NCBI Taxonomy" id="150026"/>
    <lineage>
        <taxon>Bacteria</taxon>
        <taxon>Bacillati</taxon>
        <taxon>Actinomycetota</taxon>
        <taxon>Actinomycetes</taxon>
        <taxon>Micrococcales</taxon>
        <taxon>Microbacteriaceae</taxon>
        <taxon>Leifsonia</taxon>
    </lineage>
</organism>
<name>A0A853CPT1_9MICO</name>
<protein>
    <submittedName>
        <fullName evidence="2">ABC-2 type transport system permease protein</fullName>
    </submittedName>
</protein>
<feature type="transmembrane region" description="Helical" evidence="1">
    <location>
        <begin position="538"/>
        <end position="557"/>
    </location>
</feature>
<gene>
    <name evidence="2" type="ORF">HNR13_000220</name>
</gene>
<evidence type="ECO:0000313" key="3">
    <source>
        <dbReference type="Proteomes" id="UP000578352"/>
    </source>
</evidence>
<dbReference type="EMBL" id="JACCFL010000001">
    <property type="protein sequence ID" value="NYJ21933.1"/>
    <property type="molecule type" value="Genomic_DNA"/>
</dbReference>
<feature type="transmembrane region" description="Helical" evidence="1">
    <location>
        <begin position="422"/>
        <end position="450"/>
    </location>
</feature>
<evidence type="ECO:0000313" key="2">
    <source>
        <dbReference type="EMBL" id="NYJ21933.1"/>
    </source>
</evidence>
<dbReference type="AlphaFoldDB" id="A0A853CPT1"/>
<reference evidence="2 3" key="1">
    <citation type="submission" date="2020-07" db="EMBL/GenBank/DDBJ databases">
        <title>Sequencing the genomes of 1000 actinobacteria strains.</title>
        <authorList>
            <person name="Klenk H.-P."/>
        </authorList>
    </citation>
    <scope>NUCLEOTIDE SEQUENCE [LARGE SCALE GENOMIC DNA]</scope>
    <source>
        <strain evidence="2 3">DSM 15165</strain>
    </source>
</reference>
<feature type="transmembrane region" description="Helical" evidence="1">
    <location>
        <begin position="179"/>
        <end position="200"/>
    </location>
</feature>
<feature type="transmembrane region" description="Helical" evidence="1">
    <location>
        <begin position="324"/>
        <end position="345"/>
    </location>
</feature>
<keyword evidence="1" id="KW-0812">Transmembrane</keyword>
<dbReference type="Proteomes" id="UP000578352">
    <property type="component" value="Unassembled WGS sequence"/>
</dbReference>
<sequence length="565" mass="58291">MSTTTTDRPAARAGQTAVPERGRVATLGVLLRQRLRRDRWQLLIWILSIAFLALFSAASIVQTYGSAAGREELIRLAIANPTVLVLRGLPQGTGLAAVTFFEIYTFLALLAGLMNTFLAVRHSRAEEESGRAELIGSTPAARLTPTVATVVHGVLADIVLALATALGFMAAGLPAYGSLVAGAAVGGAGIAFLAVGLLLAQVMSTSRGANGYASAVVVLAWVLRGIGDAIGTVTSSGTTMVSGWPTWLSPIGWGEQFSPWVRNDWTPLLLQLGFAVVLIAAVFGLQAVRDSGAGIVPERAGRADALPTLNGPLGLAWRLQWPTILGWTVGGLLTGVLAGALGSVVSSSIANDPNLANIRDAVAHLGAGGSGPMTALFLSAIMSIVGVLAAACAVQAVIRLRQEEVGGSAEVMMATPVSRVRWLFDFVLVGLIAIVLVLVAAALAAGLSAIAAGEKASSFNDAFAAAAAQFPVALVYLGVLTLVFVVLPSWTVPVGWAALGAGAFIGIFGALIKLPDWLRHVSPFADAPVVVGKVDWTGGYWMFGIAIVALAASAVLIRRRDFAIG</sequence>
<proteinExistence type="predicted"/>
<evidence type="ECO:0000256" key="1">
    <source>
        <dbReference type="SAM" id="Phobius"/>
    </source>
</evidence>
<keyword evidence="1" id="KW-1133">Transmembrane helix</keyword>
<accession>A0A853CPT1</accession>
<feature type="transmembrane region" description="Helical" evidence="1">
    <location>
        <begin position="150"/>
        <end position="173"/>
    </location>
</feature>
<feature type="transmembrane region" description="Helical" evidence="1">
    <location>
        <begin position="212"/>
        <end position="233"/>
    </location>
</feature>
<keyword evidence="1" id="KW-0472">Membrane</keyword>
<dbReference type="RefSeq" id="WP_179604052.1">
    <property type="nucleotide sequence ID" value="NZ_BAABEH010000001.1"/>
</dbReference>